<accession>A0A1X0J5L9</accession>
<dbReference type="EMBL" id="MVIH01000001">
    <property type="protein sequence ID" value="ORB57388.1"/>
    <property type="molecule type" value="Genomic_DNA"/>
</dbReference>
<keyword evidence="4" id="KW-1185">Reference proteome</keyword>
<dbReference type="RefSeq" id="WP_083117054.1">
    <property type="nucleotide sequence ID" value="NZ_JACKUO010000042.1"/>
</dbReference>
<proteinExistence type="predicted"/>
<feature type="region of interest" description="Disordered" evidence="1">
    <location>
        <begin position="889"/>
        <end position="913"/>
    </location>
</feature>
<dbReference type="AlphaFoldDB" id="A0A1X0J5L9"/>
<feature type="region of interest" description="Disordered" evidence="1">
    <location>
        <begin position="827"/>
        <end position="874"/>
    </location>
</feature>
<feature type="compositionally biased region" description="Low complexity" evidence="1">
    <location>
        <begin position="579"/>
        <end position="588"/>
    </location>
</feature>
<comment type="caution">
    <text evidence="3">The sequence shown here is derived from an EMBL/GenBank/DDBJ whole genome shotgun (WGS) entry which is preliminary data.</text>
</comment>
<evidence type="ECO:0000256" key="1">
    <source>
        <dbReference type="SAM" id="MobiDB-lite"/>
    </source>
</evidence>
<name>A0A1X0J5L9_MYCRH</name>
<sequence>MSIRIDVIAEINEKRLKDQSEKLRRDVDRDLTAEFNQIGVNAGNSMAQGLAQSSGSVQKELRRSVEASQAAALKELGLETARRKVDAASRAAMRTEQLLNDARRGHVRDLDTETKLEAKHAAQLAQVSSLSEKAARAEIAHTKALNARADAERRLHRGRRDAASRAGVGSNLAAGGMSLVWAGAGPLLLAAAGAAASLTGAIALMPGVIGAAGTAFGAIALGVHGFGDAMKETDPAKFAAALQTLSPNAREAAQSIKSIMPVLHDLQKSTQDSLFKGVGGELTALTETFRAPLQGLTTSVAGSFNQAFRAIGAELMQPESAAALGHVFDNISTAFTQIAPAARSFTDALVRITSVGSDFFPGMAKALSDAAAKFASFIETAQRTGQLKQWISEALDTLKVLGGVVVSVGKAFGSLAPAAREILPPIADMLEKIAGVLRDHPSLIYAVVGAFTAWKTTEGVASLTTALRTVSTLLGVTIPASAAAGAAATSAAWAPVLASLAKWAPALGVGAMPDQQNAADMGLILPGIPQLGGGPGAQRQRRGVDDPAAPPAAAPTGPGFLGGSVGVPHPTGPSWSLPGNIFGSSNTSNGGGSSSSGYSGHVEDTHGALVPNAELLKQALQQLFPGVQIGGYRAPDGYNEHSSGEALDIMVGGNTALGNVVNQWLLRNADAFGLQYDLWQQAEWDPNGTVKPMADRGSPTQNHRDHVHARVRPGAPESGNYMPVGSQEWNFNGTTPVRVESFGSQASQTMQQSIGAGLDSDFGIGKGLPGIFESLTKMLANLAMAPILGALSGVTGAFGSAGPGSGLLGALAPRQNAFAQQMPDALGRISSQSGGSSSGGLASLFSGTSTPQAGSSAYGDMNSPQSSSPGLGTLGSAASGASYSPGAGWNLPNATGSRNTAPRGIPLGQGMPQSSGISIGKGGVLGLIGSAATSAAGLAAGMGSMGGGGAAASAAAQIGIDELNRAIGFGAQAVGIGVQGLMETFLPVESQLADPTRGWFGRILGGVAGIRPVAENLAGAMGKGDRANTAGNGDQPPLTDEQVAKQRDRIGSSATNNTNVGGVTVNAELHGQPDANAQALQNLTTQSWAGQKR</sequence>
<protein>
    <recommendedName>
        <fullName evidence="2">ARB-07466-like C-terminal domain-containing protein</fullName>
    </recommendedName>
</protein>
<feature type="compositionally biased region" description="Low complexity" evidence="1">
    <location>
        <begin position="863"/>
        <end position="874"/>
    </location>
</feature>
<reference evidence="3 4" key="1">
    <citation type="submission" date="2016-12" db="EMBL/GenBank/DDBJ databases">
        <title>The new phylogeny of genus Mycobacterium.</title>
        <authorList>
            <person name="Tortoli E."/>
            <person name="Trovato A."/>
            <person name="Cirillo D.M."/>
        </authorList>
    </citation>
    <scope>NUCLEOTIDE SEQUENCE [LARGE SCALE GENOMIC DNA]</scope>
    <source>
        <strain evidence="3 4">DSM 44223</strain>
    </source>
</reference>
<organism evidence="3 4">
    <name type="scientific">Mycolicibacterium rhodesiae</name>
    <name type="common">Mycobacterium rhodesiae</name>
    <dbReference type="NCBI Taxonomy" id="36814"/>
    <lineage>
        <taxon>Bacteria</taxon>
        <taxon>Bacillati</taxon>
        <taxon>Actinomycetota</taxon>
        <taxon>Actinomycetes</taxon>
        <taxon>Mycobacteriales</taxon>
        <taxon>Mycobacteriaceae</taxon>
        <taxon>Mycolicibacterium</taxon>
    </lineage>
</organism>
<dbReference type="Pfam" id="PF26571">
    <property type="entry name" value="VldE"/>
    <property type="match status" value="1"/>
</dbReference>
<dbReference type="InterPro" id="IPR058593">
    <property type="entry name" value="ARB_07466-like_C"/>
</dbReference>
<evidence type="ECO:0000259" key="2">
    <source>
        <dbReference type="Pfam" id="PF26571"/>
    </source>
</evidence>
<feature type="region of interest" description="Disordered" evidence="1">
    <location>
        <begin position="530"/>
        <end position="605"/>
    </location>
</feature>
<feature type="domain" description="ARB-07466-like C-terminal" evidence="2">
    <location>
        <begin position="607"/>
        <end position="703"/>
    </location>
</feature>
<evidence type="ECO:0000313" key="3">
    <source>
        <dbReference type="EMBL" id="ORB57388.1"/>
    </source>
</evidence>
<dbReference type="Proteomes" id="UP000192534">
    <property type="component" value="Unassembled WGS sequence"/>
</dbReference>
<dbReference type="OrthoDB" id="2989771at2"/>
<feature type="compositionally biased region" description="Low complexity" evidence="1">
    <location>
        <begin position="827"/>
        <end position="849"/>
    </location>
</feature>
<gene>
    <name evidence="3" type="ORF">BST42_03155</name>
</gene>
<evidence type="ECO:0000313" key="4">
    <source>
        <dbReference type="Proteomes" id="UP000192534"/>
    </source>
</evidence>